<dbReference type="GO" id="GO:0005524">
    <property type="term" value="F:ATP binding"/>
    <property type="evidence" value="ECO:0007669"/>
    <property type="project" value="UniProtKB-KW"/>
</dbReference>
<protein>
    <recommendedName>
        <fullName evidence="1">non-specific serine/threonine protein kinase</fullName>
        <ecNumber evidence="1">2.7.11.1</ecNumber>
    </recommendedName>
</protein>
<evidence type="ECO:0000256" key="1">
    <source>
        <dbReference type="ARBA" id="ARBA00012513"/>
    </source>
</evidence>
<dbReference type="InterPro" id="IPR011009">
    <property type="entry name" value="Kinase-like_dom_sf"/>
</dbReference>
<evidence type="ECO:0000256" key="2">
    <source>
        <dbReference type="ARBA" id="ARBA00022527"/>
    </source>
</evidence>
<name>W0RDQ2_9BACT</name>
<dbReference type="GO" id="GO:0004674">
    <property type="term" value="F:protein serine/threonine kinase activity"/>
    <property type="evidence" value="ECO:0007669"/>
    <property type="project" value="UniProtKB-KW"/>
</dbReference>
<dbReference type="EMBL" id="CP007128">
    <property type="protein sequence ID" value="AHG88572.1"/>
    <property type="molecule type" value="Genomic_DNA"/>
</dbReference>
<keyword evidence="4" id="KW-0547">Nucleotide-binding</keyword>
<dbReference type="InterPro" id="IPR000719">
    <property type="entry name" value="Prot_kinase_dom"/>
</dbReference>
<dbReference type="PATRIC" id="fig|861299.3.peg.1049"/>
<evidence type="ECO:0000256" key="6">
    <source>
        <dbReference type="ARBA" id="ARBA00022840"/>
    </source>
</evidence>
<dbReference type="Gene3D" id="3.30.200.20">
    <property type="entry name" value="Phosphorylase Kinase, domain 1"/>
    <property type="match status" value="1"/>
</dbReference>
<dbReference type="Pfam" id="PF00069">
    <property type="entry name" value="Pkinase"/>
    <property type="match status" value="1"/>
</dbReference>
<keyword evidence="5 8" id="KW-0418">Kinase</keyword>
<dbReference type="HOGENOM" id="CLU_012906_0_0_0"/>
<reference evidence="8 9" key="1">
    <citation type="journal article" date="2014" name="Genome Announc.">
        <title>Genome Sequence and Methylome of Soil Bacterium Gemmatirosa kalamazoonensis KBS708T, a Member of the Rarely Cultivated Gemmatimonadetes Phylum.</title>
        <authorList>
            <person name="Debruyn J.M."/>
            <person name="Radosevich M."/>
            <person name="Wommack K.E."/>
            <person name="Polson S.W."/>
            <person name="Hauser L.J."/>
            <person name="Fawaz M.N."/>
            <person name="Korlach J."/>
            <person name="Tsai Y.C."/>
        </authorList>
    </citation>
    <scope>NUCLEOTIDE SEQUENCE [LARGE SCALE GENOMIC DNA]</scope>
    <source>
        <strain evidence="8 9">KBS708</strain>
    </source>
</reference>
<keyword evidence="6" id="KW-0067">ATP-binding</keyword>
<feature type="domain" description="Protein kinase" evidence="7">
    <location>
        <begin position="124"/>
        <end position="395"/>
    </location>
</feature>
<keyword evidence="9" id="KW-1185">Reference proteome</keyword>
<evidence type="ECO:0000256" key="3">
    <source>
        <dbReference type="ARBA" id="ARBA00022679"/>
    </source>
</evidence>
<dbReference type="InterPro" id="IPR011659">
    <property type="entry name" value="WD40"/>
</dbReference>
<dbReference type="FunFam" id="1.10.510.10:FF:000021">
    <property type="entry name" value="Serine/threonine protein kinase"/>
    <property type="match status" value="1"/>
</dbReference>
<dbReference type="SMART" id="SM00220">
    <property type="entry name" value="S_TKc"/>
    <property type="match status" value="1"/>
</dbReference>
<evidence type="ECO:0000256" key="4">
    <source>
        <dbReference type="ARBA" id="ARBA00022741"/>
    </source>
</evidence>
<dbReference type="Proteomes" id="UP000019151">
    <property type="component" value="Chromosome"/>
</dbReference>
<dbReference type="InterPro" id="IPR008271">
    <property type="entry name" value="Ser/Thr_kinase_AS"/>
</dbReference>
<dbReference type="InterPro" id="IPR011042">
    <property type="entry name" value="6-blade_b-propeller_TolB-like"/>
</dbReference>
<dbReference type="EC" id="2.7.11.1" evidence="1"/>
<dbReference type="eggNOG" id="COG0823">
    <property type="taxonomic scope" value="Bacteria"/>
</dbReference>
<keyword evidence="3" id="KW-0808">Transferase</keyword>
<dbReference type="Gene3D" id="2.120.10.30">
    <property type="entry name" value="TolB, C-terminal domain"/>
    <property type="match status" value="2"/>
</dbReference>
<organism evidence="8 9">
    <name type="scientific">Gemmatirosa kalamazoonensis</name>
    <dbReference type="NCBI Taxonomy" id="861299"/>
    <lineage>
        <taxon>Bacteria</taxon>
        <taxon>Pseudomonadati</taxon>
        <taxon>Gemmatimonadota</taxon>
        <taxon>Gemmatimonadia</taxon>
        <taxon>Gemmatimonadales</taxon>
        <taxon>Gemmatimonadaceae</taxon>
        <taxon>Gemmatirosa</taxon>
    </lineage>
</organism>
<dbReference type="RefSeq" id="WP_104022276.1">
    <property type="nucleotide sequence ID" value="NZ_CP007128.1"/>
</dbReference>
<dbReference type="eggNOG" id="COG0515">
    <property type="taxonomic scope" value="Bacteria"/>
</dbReference>
<dbReference type="PROSITE" id="PS50011">
    <property type="entry name" value="PROTEIN_KINASE_DOM"/>
    <property type="match status" value="1"/>
</dbReference>
<keyword evidence="2" id="KW-0723">Serine/threonine-protein kinase</keyword>
<dbReference type="AlphaFoldDB" id="W0RDQ2"/>
<dbReference type="SUPFAM" id="SSF56112">
    <property type="entry name" value="Protein kinase-like (PK-like)"/>
    <property type="match status" value="1"/>
</dbReference>
<dbReference type="PANTHER" id="PTHR43289:SF6">
    <property type="entry name" value="SERINE_THREONINE-PROTEIN KINASE NEKL-3"/>
    <property type="match status" value="1"/>
</dbReference>
<evidence type="ECO:0000313" key="8">
    <source>
        <dbReference type="EMBL" id="AHG88572.1"/>
    </source>
</evidence>
<accession>W0RDQ2</accession>
<sequence>MKPPNAPRGDAAPLSPERWARVRALVEEALALPSDARPAFLDASCGGDDALRDLVARLTVSGERTGASWAFLARPAGELAAPLLADADLSDDRYALGAGLPLRRARAESNDLLARLRPAIGERYRVERELAEGGMATVYLAHDVKHERRVAIKVLHPELSAVLGAERFLAEIRTTAALQHPNILPLFDSGEAVDPHGVRLLFYVMPVVEGETLRARIQREQQLPVDDAVRIVTEVALALDYAHRRGVVHRDVKPENILLHEGRPLVADFGIALAVEVAQAAGAERITRPGSSLGTPPYMSPEQAAGAAALDGRSDVYSLACVLYELLVGDPPFTGRTAQVVIARVLAEPAPHVRTVRPSVPPHVDAALARALSKLPADRHATAHEFADALGRESLTHAPAAARWRTARVALGAVAAAALTTAAWTALRPPAAPAEVMRSSYPGLVDQTIFGDVTITPNGRALVYTGTVETDRPLMLQPLDQSAPRALPGTAGASAPFVAPDGRRLSFMLISRARRMVSITTAAGDGRRARRASRAWRYGNGGWDGDSAIVTEDQTSRGLARQAPNGAAVGTLLTRPDSARGESRHESPLVLPVGHAVVFTIGLHGGRGRIVGPLAIASLARGPSARGPSERATSVSPHVWLGVTARHAIAFVDGWLLYSSADGLAIMAVRLDVRHQRIVGQPVRVLEESAGSVETGALADDGTLLYVRKPRTNSLVLVDSAGAVHALLPGTRGSFMYPRFSPDGKRVAVQAVTGDGGNDVWVYDVATQTPAQLTTTGRALHPTWTPDGRRIVFMVPLRGLMSQRVDGSAAATPIVGTQGAFGPSVAPDGKTVVYHKNHSSPDGVSVWFASMNGAGPPRGLREDRFIEYMPALSPDGHWLADVSDATGEKEVYVRPVPGPGAAVRISDGGGSEPAWSPDGHRVYYRNKGAFMAVDITTPALAVTSRRRLFKDSFDGAMPHRNYDVAPDGSGFLMITGGSSEAVLVVNWLSRLREQLARER</sequence>
<dbReference type="OrthoDB" id="101360at2"/>
<dbReference type="InParanoid" id="W0RDQ2"/>
<dbReference type="KEGG" id="gba:J421_1035"/>
<dbReference type="STRING" id="861299.J421_1035"/>
<dbReference type="Pfam" id="PF07676">
    <property type="entry name" value="PD40"/>
    <property type="match status" value="3"/>
</dbReference>
<gene>
    <name evidence="8" type="ORF">J421_1035</name>
</gene>
<dbReference type="SUPFAM" id="SSF82171">
    <property type="entry name" value="DPP6 N-terminal domain-like"/>
    <property type="match status" value="1"/>
</dbReference>
<dbReference type="Gene3D" id="2.120.10.60">
    <property type="entry name" value="Tricorn protease N-terminal domain"/>
    <property type="match status" value="1"/>
</dbReference>
<dbReference type="CDD" id="cd14014">
    <property type="entry name" value="STKc_PknB_like"/>
    <property type="match status" value="1"/>
</dbReference>
<evidence type="ECO:0000313" key="9">
    <source>
        <dbReference type="Proteomes" id="UP000019151"/>
    </source>
</evidence>
<dbReference type="PANTHER" id="PTHR43289">
    <property type="entry name" value="MITOGEN-ACTIVATED PROTEIN KINASE KINASE KINASE 20-RELATED"/>
    <property type="match status" value="1"/>
</dbReference>
<evidence type="ECO:0000256" key="5">
    <source>
        <dbReference type="ARBA" id="ARBA00022777"/>
    </source>
</evidence>
<proteinExistence type="predicted"/>
<evidence type="ECO:0000259" key="7">
    <source>
        <dbReference type="PROSITE" id="PS50011"/>
    </source>
</evidence>
<dbReference type="Gene3D" id="1.10.510.10">
    <property type="entry name" value="Transferase(Phosphotransferase) domain 1"/>
    <property type="match status" value="1"/>
</dbReference>
<dbReference type="PROSITE" id="PS00108">
    <property type="entry name" value="PROTEIN_KINASE_ST"/>
    <property type="match status" value="1"/>
</dbReference>